<dbReference type="RefSeq" id="WP_069186741.1">
    <property type="nucleotide sequence ID" value="NZ_FLYE01000008.1"/>
</dbReference>
<evidence type="ECO:0000259" key="2">
    <source>
        <dbReference type="Pfam" id="PF13649"/>
    </source>
</evidence>
<dbReference type="STRING" id="1867952.MTBPR1_160006"/>
<dbReference type="Proteomes" id="UP000231658">
    <property type="component" value="Unassembled WGS sequence"/>
</dbReference>
<name>A0A1C3RFI5_9PROT</name>
<protein>
    <submittedName>
        <fullName evidence="3">Putative Tellurite resistance protein TehB</fullName>
    </submittedName>
</protein>
<evidence type="ECO:0000313" key="4">
    <source>
        <dbReference type="Proteomes" id="UP000231658"/>
    </source>
</evidence>
<organism evidence="3 4">
    <name type="scientific">Candidatus Terasakiella magnetica</name>
    <dbReference type="NCBI Taxonomy" id="1867952"/>
    <lineage>
        <taxon>Bacteria</taxon>
        <taxon>Pseudomonadati</taxon>
        <taxon>Pseudomonadota</taxon>
        <taxon>Alphaproteobacteria</taxon>
        <taxon>Rhodospirillales</taxon>
        <taxon>Terasakiellaceae</taxon>
        <taxon>Terasakiella</taxon>
    </lineage>
</organism>
<keyword evidence="4" id="KW-1185">Reference proteome</keyword>
<dbReference type="InterPro" id="IPR041698">
    <property type="entry name" value="Methyltransf_25"/>
</dbReference>
<dbReference type="GO" id="GO:0016740">
    <property type="term" value="F:transferase activity"/>
    <property type="evidence" value="ECO:0007669"/>
    <property type="project" value="UniProtKB-KW"/>
</dbReference>
<dbReference type="CDD" id="cd02440">
    <property type="entry name" value="AdoMet_MTases"/>
    <property type="match status" value="1"/>
</dbReference>
<keyword evidence="1" id="KW-0808">Transferase</keyword>
<feature type="domain" description="Methyltransferase" evidence="2">
    <location>
        <begin position="34"/>
        <end position="126"/>
    </location>
</feature>
<dbReference type="Gene3D" id="3.40.50.150">
    <property type="entry name" value="Vaccinia Virus protein VP39"/>
    <property type="match status" value="1"/>
</dbReference>
<gene>
    <name evidence="3" type="primary">tehB</name>
    <name evidence="3" type="ORF">MTBPR1_160006</name>
</gene>
<dbReference type="EMBL" id="FLYE01000008">
    <property type="protein sequence ID" value="SCA56015.1"/>
    <property type="molecule type" value="Genomic_DNA"/>
</dbReference>
<sequence>MWDKRYAREQFQYGLKPNQFLEEQSHFLSPKRQILAVADGEGRNGVWLAEQGHRVLSVDGSKVATEKAQKLAVEREVIMATQCTDLYHWGWPENQYDCVVSIYFHMQSSQRQRLHRNMVRALRPNGLIILEAFSKDQYGRDSGGPPDQDWLYSVDELREDFKDLQLECLEEVETTLDEGPLHCGKASVVRLIGMKCSSRDVF</sequence>
<dbReference type="SUPFAM" id="SSF53335">
    <property type="entry name" value="S-adenosyl-L-methionine-dependent methyltransferases"/>
    <property type="match status" value="1"/>
</dbReference>
<proteinExistence type="predicted"/>
<dbReference type="Pfam" id="PF13649">
    <property type="entry name" value="Methyltransf_25"/>
    <property type="match status" value="1"/>
</dbReference>
<evidence type="ECO:0000313" key="3">
    <source>
        <dbReference type="EMBL" id="SCA56015.1"/>
    </source>
</evidence>
<reference evidence="3 4" key="1">
    <citation type="submission" date="2016-07" db="EMBL/GenBank/DDBJ databases">
        <authorList>
            <person name="Lefevre C.T."/>
        </authorList>
    </citation>
    <scope>NUCLEOTIDE SEQUENCE [LARGE SCALE GENOMIC DNA]</scope>
    <source>
        <strain evidence="3">PR1</strain>
    </source>
</reference>
<dbReference type="InterPro" id="IPR029063">
    <property type="entry name" value="SAM-dependent_MTases_sf"/>
</dbReference>
<accession>A0A1C3RFI5</accession>
<evidence type="ECO:0000256" key="1">
    <source>
        <dbReference type="ARBA" id="ARBA00022679"/>
    </source>
</evidence>
<dbReference type="PANTHER" id="PTHR43861">
    <property type="entry name" value="TRANS-ACONITATE 2-METHYLTRANSFERASE-RELATED"/>
    <property type="match status" value="1"/>
</dbReference>
<dbReference type="AlphaFoldDB" id="A0A1C3RFI5"/>
<dbReference type="PANTHER" id="PTHR43861:SF3">
    <property type="entry name" value="PUTATIVE (AFU_ORTHOLOGUE AFUA_2G14390)-RELATED"/>
    <property type="match status" value="1"/>
</dbReference>